<keyword evidence="2" id="KW-0472">Membrane</keyword>
<dbReference type="GO" id="GO:0016020">
    <property type="term" value="C:membrane"/>
    <property type="evidence" value="ECO:0007669"/>
    <property type="project" value="TreeGrafter"/>
</dbReference>
<dbReference type="PANTHER" id="PTHR12242">
    <property type="entry name" value="OS02G0130600 PROTEIN-RELATED"/>
    <property type="match status" value="1"/>
</dbReference>
<comment type="caution">
    <text evidence="3">The sequence shown here is derived from an EMBL/GenBank/DDBJ whole genome shotgun (WGS) entry which is preliminary data.</text>
</comment>
<dbReference type="AlphaFoldDB" id="A0A8S4NNP4"/>
<feature type="transmembrane region" description="Helical" evidence="2">
    <location>
        <begin position="109"/>
        <end position="130"/>
    </location>
</feature>
<feature type="transmembrane region" description="Helical" evidence="2">
    <location>
        <begin position="219"/>
        <end position="238"/>
    </location>
</feature>
<evidence type="ECO:0000256" key="1">
    <source>
        <dbReference type="SAM" id="MobiDB-lite"/>
    </source>
</evidence>
<feature type="region of interest" description="Disordered" evidence="1">
    <location>
        <begin position="317"/>
        <end position="377"/>
    </location>
</feature>
<feature type="compositionally biased region" description="Low complexity" evidence="1">
    <location>
        <begin position="367"/>
        <end position="377"/>
    </location>
</feature>
<keyword evidence="2" id="KW-0812">Transmembrane</keyword>
<reference evidence="3" key="1">
    <citation type="submission" date="2022-03" db="EMBL/GenBank/DDBJ databases">
        <authorList>
            <person name="Martin C."/>
        </authorList>
    </citation>
    <scope>NUCLEOTIDE SEQUENCE</scope>
</reference>
<dbReference type="EMBL" id="CAIIXF020000005">
    <property type="protein sequence ID" value="CAH1782828.1"/>
    <property type="molecule type" value="Genomic_DNA"/>
</dbReference>
<evidence type="ECO:0000313" key="4">
    <source>
        <dbReference type="Proteomes" id="UP000749559"/>
    </source>
</evidence>
<proteinExistence type="predicted"/>
<gene>
    <name evidence="3" type="ORF">OFUS_LOCUS9237</name>
</gene>
<dbReference type="Proteomes" id="UP000749559">
    <property type="component" value="Unassembled WGS sequence"/>
</dbReference>
<evidence type="ECO:0000313" key="3">
    <source>
        <dbReference type="EMBL" id="CAH1782828.1"/>
    </source>
</evidence>
<dbReference type="OrthoDB" id="419711at2759"/>
<sequence length="377" mass="43482">MYELADSDESGDEAIYQGLHRPRRHMEERREGCCHFTAEELDADNFALSHSNPNLFIRSQWPIPQLWYCVYRVVVGVGFIVWVAMDIYTEANEFYVGHPEVWFIYATNWSFMLLGISNMYNAILVVYYYCKTKKDGKDDCGLELGSDNMPWSIMIHWMLYNIVSNAALVVTISFWTFLVSFDDGEVLMTPMSRVKHTLNTVFVLIDIMIQAVPIRLFHVVYPLFIAAVYIVFNALYFLNNGMGYEGKHYAYNTMDWTYPFTAAITCAMGLVGATLIQCVLFLLYKLRRWIYRNYNVDHCNDLLNIDGDNSERQRILGNEHNTRNYSANANGDSDIEMQSQPIEGQNNDSNDTNVPLPTVEQSKFILNSSSNTNTQNQ</sequence>
<organism evidence="3 4">
    <name type="scientific">Owenia fusiformis</name>
    <name type="common">Polychaete worm</name>
    <dbReference type="NCBI Taxonomy" id="6347"/>
    <lineage>
        <taxon>Eukaryota</taxon>
        <taxon>Metazoa</taxon>
        <taxon>Spiralia</taxon>
        <taxon>Lophotrochozoa</taxon>
        <taxon>Annelida</taxon>
        <taxon>Polychaeta</taxon>
        <taxon>Sedentaria</taxon>
        <taxon>Canalipalpata</taxon>
        <taxon>Sabellida</taxon>
        <taxon>Oweniida</taxon>
        <taxon>Oweniidae</taxon>
        <taxon>Owenia</taxon>
    </lineage>
</organism>
<feature type="transmembrane region" description="Helical" evidence="2">
    <location>
        <begin position="66"/>
        <end position="89"/>
    </location>
</feature>
<feature type="transmembrane region" description="Helical" evidence="2">
    <location>
        <begin position="151"/>
        <end position="176"/>
    </location>
</feature>
<feature type="transmembrane region" description="Helical" evidence="2">
    <location>
        <begin position="258"/>
        <end position="284"/>
    </location>
</feature>
<keyword evidence="4" id="KW-1185">Reference proteome</keyword>
<protein>
    <recommendedName>
        <fullName evidence="5">Protein rolling stone</fullName>
    </recommendedName>
</protein>
<name>A0A8S4NNP4_OWEFU</name>
<keyword evidence="2" id="KW-1133">Transmembrane helix</keyword>
<feature type="transmembrane region" description="Helical" evidence="2">
    <location>
        <begin position="196"/>
        <end position="212"/>
    </location>
</feature>
<evidence type="ECO:0000256" key="2">
    <source>
        <dbReference type="SAM" id="Phobius"/>
    </source>
</evidence>
<dbReference type="Pfam" id="PF21534">
    <property type="entry name" value="Rost"/>
    <property type="match status" value="1"/>
</dbReference>
<accession>A0A8S4NNP4</accession>
<dbReference type="InterPro" id="IPR049352">
    <property type="entry name" value="Rost"/>
</dbReference>
<evidence type="ECO:0008006" key="5">
    <source>
        <dbReference type="Google" id="ProtNLM"/>
    </source>
</evidence>
<dbReference type="PANTHER" id="PTHR12242:SF45">
    <property type="entry name" value="MARVEL DOMAIN-CONTAINING PROTEIN"/>
    <property type="match status" value="1"/>
</dbReference>
<feature type="compositionally biased region" description="Polar residues" evidence="1">
    <location>
        <begin position="323"/>
        <end position="366"/>
    </location>
</feature>